<dbReference type="EMBL" id="VUOD01000001">
    <property type="protein sequence ID" value="KAA2286079.1"/>
    <property type="molecule type" value="Genomic_DNA"/>
</dbReference>
<proteinExistence type="predicted"/>
<feature type="domain" description="GST C-terminal" evidence="2">
    <location>
        <begin position="86"/>
        <end position="200"/>
    </location>
</feature>
<dbReference type="CDD" id="cd03188">
    <property type="entry name" value="GST_C_Beta"/>
    <property type="match status" value="1"/>
</dbReference>
<dbReference type="InterPro" id="IPR004046">
    <property type="entry name" value="GST_C"/>
</dbReference>
<dbReference type="SFLD" id="SFLDS00019">
    <property type="entry name" value="Glutathione_Transferase_(cytos"/>
    <property type="match status" value="1"/>
</dbReference>
<dbReference type="CDD" id="cd03057">
    <property type="entry name" value="GST_N_Beta"/>
    <property type="match status" value="1"/>
</dbReference>
<dbReference type="NCBIfam" id="NF007831">
    <property type="entry name" value="PRK10542.1"/>
    <property type="match status" value="1"/>
</dbReference>
<dbReference type="InterPro" id="IPR036249">
    <property type="entry name" value="Thioredoxin-like_sf"/>
</dbReference>
<dbReference type="SUPFAM" id="SSF52833">
    <property type="entry name" value="Thioredoxin-like"/>
    <property type="match status" value="1"/>
</dbReference>
<dbReference type="Gene3D" id="1.20.1050.10">
    <property type="match status" value="1"/>
</dbReference>
<dbReference type="GO" id="GO:0004364">
    <property type="term" value="F:glutathione transferase activity"/>
    <property type="evidence" value="ECO:0007669"/>
    <property type="project" value="UniProtKB-EC"/>
</dbReference>
<dbReference type="EC" id="2.5.1.18" evidence="3"/>
<feature type="domain" description="GST N-terminal" evidence="1">
    <location>
        <begin position="1"/>
        <end position="80"/>
    </location>
</feature>
<dbReference type="Pfam" id="PF13409">
    <property type="entry name" value="GST_N_2"/>
    <property type="match status" value="1"/>
</dbReference>
<accession>A0A5B2ZDI4</accession>
<keyword evidence="4" id="KW-1185">Reference proteome</keyword>
<keyword evidence="3" id="KW-0808">Transferase</keyword>
<reference evidence="3 4" key="2">
    <citation type="submission" date="2019-09" db="EMBL/GenBank/DDBJ databases">
        <authorList>
            <person name="Mazur A."/>
        </authorList>
    </citation>
    <scope>NUCLEOTIDE SEQUENCE [LARGE SCALE GENOMIC DNA]</scope>
    <source>
        <strain evidence="3 4">3729k</strain>
    </source>
</reference>
<sequence length="200" mass="22225">MKLYYLPGACSLAPHIALREAGLAFDLVRVGRDRKTEQGEDYLAINPFGYVPALQLDDGRVLTENIAILQYIADLEPAAGLAPARDGFERYRLQSALAFVSTELHKSLGLLFNPALDEAGRKLVGERARARLDTLERSWNGRTWLHGQRYGVADIYQFVVLRWLAHFGMDLREWPSLAAHSARVAERPAVRAALAAEGLA</sequence>
<comment type="caution">
    <text evidence="3">The sequence shown here is derived from an EMBL/GenBank/DDBJ whole genome shotgun (WGS) entry which is preliminary data.</text>
</comment>
<dbReference type="SFLD" id="SFLDG00358">
    <property type="entry name" value="Main_(cytGST)"/>
    <property type="match status" value="1"/>
</dbReference>
<dbReference type="PROSITE" id="PS50404">
    <property type="entry name" value="GST_NTER"/>
    <property type="match status" value="1"/>
</dbReference>
<dbReference type="SUPFAM" id="SSF47616">
    <property type="entry name" value="GST C-terminal domain-like"/>
    <property type="match status" value="1"/>
</dbReference>
<dbReference type="PROSITE" id="PS50405">
    <property type="entry name" value="GST_CTER"/>
    <property type="match status" value="1"/>
</dbReference>
<evidence type="ECO:0000313" key="3">
    <source>
        <dbReference type="EMBL" id="KAA2286079.1"/>
    </source>
</evidence>
<dbReference type="Pfam" id="PF00043">
    <property type="entry name" value="GST_C"/>
    <property type="match status" value="1"/>
</dbReference>
<dbReference type="InterPro" id="IPR004045">
    <property type="entry name" value="Glutathione_S-Trfase_N"/>
</dbReference>
<dbReference type="Proteomes" id="UP000322165">
    <property type="component" value="Unassembled WGS sequence"/>
</dbReference>
<evidence type="ECO:0000259" key="2">
    <source>
        <dbReference type="PROSITE" id="PS50405"/>
    </source>
</evidence>
<dbReference type="InterPro" id="IPR010987">
    <property type="entry name" value="Glutathione-S-Trfase_C-like"/>
</dbReference>
<dbReference type="PANTHER" id="PTHR44051">
    <property type="entry name" value="GLUTATHIONE S-TRANSFERASE-RELATED"/>
    <property type="match status" value="1"/>
</dbReference>
<name>A0A5B2ZDI4_9GAMM</name>
<evidence type="ECO:0000313" key="4">
    <source>
        <dbReference type="Proteomes" id="UP000322165"/>
    </source>
</evidence>
<evidence type="ECO:0000259" key="1">
    <source>
        <dbReference type="PROSITE" id="PS50404"/>
    </source>
</evidence>
<dbReference type="PANTHER" id="PTHR44051:SF8">
    <property type="entry name" value="GLUTATHIONE S-TRANSFERASE GSTA"/>
    <property type="match status" value="1"/>
</dbReference>
<organism evidence="3 4">
    <name type="scientific">Arenimonas fontis</name>
    <dbReference type="NCBI Taxonomy" id="2608255"/>
    <lineage>
        <taxon>Bacteria</taxon>
        <taxon>Pseudomonadati</taxon>
        <taxon>Pseudomonadota</taxon>
        <taxon>Gammaproteobacteria</taxon>
        <taxon>Lysobacterales</taxon>
        <taxon>Lysobacteraceae</taxon>
        <taxon>Arenimonas</taxon>
    </lineage>
</organism>
<reference evidence="3 4" key="1">
    <citation type="submission" date="2019-09" db="EMBL/GenBank/DDBJ databases">
        <title>Arenimonas chukotkensis sp. nov., a bacterium isolated from Chukotka hot spring, Arctic region, Russia.</title>
        <authorList>
            <person name="Zayulina K.S."/>
            <person name="Prokofeva M.I."/>
            <person name="Elcheninov A.G."/>
            <person name="Novikov A."/>
            <person name="Kochetkova T.V."/>
            <person name="Kublanov I.V."/>
        </authorList>
    </citation>
    <scope>NUCLEOTIDE SEQUENCE [LARGE SCALE GENOMIC DNA]</scope>
    <source>
        <strain evidence="3 4">3729k</strain>
    </source>
</reference>
<dbReference type="InterPro" id="IPR040079">
    <property type="entry name" value="Glutathione_S-Trfase"/>
</dbReference>
<dbReference type="InterPro" id="IPR036282">
    <property type="entry name" value="Glutathione-S-Trfase_C_sf"/>
</dbReference>
<dbReference type="RefSeq" id="WP_149859298.1">
    <property type="nucleotide sequence ID" value="NZ_VUOD01000001.1"/>
</dbReference>
<gene>
    <name evidence="3" type="primary">gstA</name>
    <name evidence="3" type="ORF">F0415_00830</name>
</gene>
<dbReference type="SFLD" id="SFLDG01150">
    <property type="entry name" value="Main.1:_Beta-like"/>
    <property type="match status" value="1"/>
</dbReference>
<dbReference type="Gene3D" id="3.40.30.10">
    <property type="entry name" value="Glutaredoxin"/>
    <property type="match status" value="1"/>
</dbReference>
<protein>
    <submittedName>
        <fullName evidence="3">Glutathione transferase GstA</fullName>
        <ecNumber evidence="3">2.5.1.18</ecNumber>
    </submittedName>
</protein>
<dbReference type="AlphaFoldDB" id="A0A5B2ZDI4"/>